<dbReference type="InterPro" id="IPR021109">
    <property type="entry name" value="Peptidase_aspartic_dom_sf"/>
</dbReference>
<evidence type="ECO:0000313" key="8">
    <source>
        <dbReference type="EMBL" id="RZC52379.1"/>
    </source>
</evidence>
<dbReference type="Pfam" id="PF14543">
    <property type="entry name" value="TAXi_N"/>
    <property type="match status" value="1"/>
</dbReference>
<dbReference type="STRING" id="3469.A0A4Y7IY12"/>
<protein>
    <recommendedName>
        <fullName evidence="7">Peptidase A1 domain-containing protein</fullName>
    </recommendedName>
</protein>
<keyword evidence="9" id="KW-1185">Reference proteome</keyword>
<evidence type="ECO:0000259" key="7">
    <source>
        <dbReference type="PROSITE" id="PS51767"/>
    </source>
</evidence>
<dbReference type="GO" id="GO:0004190">
    <property type="term" value="F:aspartic-type endopeptidase activity"/>
    <property type="evidence" value="ECO:0007669"/>
    <property type="project" value="InterPro"/>
</dbReference>
<name>A0A4Y7IY12_PAPSO</name>
<dbReference type="CDD" id="cd05489">
    <property type="entry name" value="xylanase_inhibitor_I_like"/>
    <property type="match status" value="1"/>
</dbReference>
<evidence type="ECO:0000256" key="2">
    <source>
        <dbReference type="ARBA" id="ARBA00007447"/>
    </source>
</evidence>
<dbReference type="PANTHER" id="PTHR47965:SF28">
    <property type="entry name" value="BASIC 7S GLOBULIN"/>
    <property type="match status" value="1"/>
</dbReference>
<dbReference type="EMBL" id="CM010716">
    <property type="protein sequence ID" value="RZC52379.1"/>
    <property type="molecule type" value="Genomic_DNA"/>
</dbReference>
<dbReference type="Gramene" id="RZC52379">
    <property type="protein sequence ID" value="RZC52379"/>
    <property type="gene ID" value="C5167_020797"/>
</dbReference>
<dbReference type="OMA" id="WTISGAN"/>
<dbReference type="PANTHER" id="PTHR47965">
    <property type="entry name" value="ASPARTYL PROTEASE-RELATED"/>
    <property type="match status" value="1"/>
</dbReference>
<dbReference type="PROSITE" id="PS51767">
    <property type="entry name" value="PEPTIDASE_A1"/>
    <property type="match status" value="1"/>
</dbReference>
<dbReference type="InterPro" id="IPR032799">
    <property type="entry name" value="TAXi_C"/>
</dbReference>
<accession>A0A4Y7IY12</accession>
<proteinExistence type="inferred from homology"/>
<dbReference type="InterPro" id="IPR001461">
    <property type="entry name" value="Aspartic_peptidase_A1"/>
</dbReference>
<evidence type="ECO:0000256" key="4">
    <source>
        <dbReference type="ARBA" id="ARBA00022729"/>
    </source>
</evidence>
<sequence length="434" mass="47131">MAPPSSHHYFLLFIIFVSVISHLPCEAQQRPSDFKANALVLPIHRDNATNLYVAKIYKRTPLTPLPFVIDLNGRFLWVTCDHEYLSSTYHAPPCHSSRCSIANIHWCRTCSGSPSRPGCHNNTCGLVSFNPVTHRSGPGELGEDVLSIQSTDGSKPGPVLTIPRFLFACAPSFLVQGGALPTGVQGIAGLGQTQIALPTQLTSHFGFQHKFAMCLGESGVLFFGGGPYMMRPGIDISQSLSYTPLIISRQGEYYIGVRSIKINNKLVPVNTSLLSMDSHGFGGTKISTVVQYTILETSIYKAVAQFFANETSTIPRVDPVAPFGLCFNSTSLGSTRVGPGVPNIDLVLHMDRVIWRIVGSNSMVQVKENVSCLAFVDGGHAGVRTTTRSSIVIGAHQLEDNLLQFDLTTSRLGFSSSLLYRRTTCSNFNFGSSP</sequence>
<dbReference type="InterPro" id="IPR033868">
    <property type="entry name" value="Xylanase_inhibitor_I-like"/>
</dbReference>
<comment type="subcellular location">
    <subcellularLocation>
        <location evidence="1">Secreted</location>
        <location evidence="1">Extracellular space</location>
    </subcellularLocation>
</comment>
<keyword evidence="5" id="KW-1015">Disulfide bond</keyword>
<feature type="signal peptide" evidence="6">
    <location>
        <begin position="1"/>
        <end position="27"/>
    </location>
</feature>
<dbReference type="GO" id="GO:0005576">
    <property type="term" value="C:extracellular region"/>
    <property type="evidence" value="ECO:0007669"/>
    <property type="project" value="UniProtKB-SubCell"/>
</dbReference>
<comment type="similarity">
    <text evidence="2">Belongs to the peptidase A1 family.</text>
</comment>
<reference evidence="8 9" key="1">
    <citation type="journal article" date="2018" name="Science">
        <title>The opium poppy genome and morphinan production.</title>
        <authorList>
            <person name="Guo L."/>
            <person name="Winzer T."/>
            <person name="Yang X."/>
            <person name="Li Y."/>
            <person name="Ning Z."/>
            <person name="He Z."/>
            <person name="Teodor R."/>
            <person name="Lu Y."/>
            <person name="Bowser T.A."/>
            <person name="Graham I.A."/>
            <person name="Ye K."/>
        </authorList>
    </citation>
    <scope>NUCLEOTIDE SEQUENCE [LARGE SCALE GENOMIC DNA]</scope>
    <source>
        <strain evidence="9">cv. HN1</strain>
        <tissue evidence="8">Leaves</tissue>
    </source>
</reference>
<feature type="domain" description="Peptidase A1" evidence="7">
    <location>
        <begin position="52"/>
        <end position="415"/>
    </location>
</feature>
<dbReference type="Proteomes" id="UP000316621">
    <property type="component" value="Chromosome 2"/>
</dbReference>
<keyword evidence="4 6" id="KW-0732">Signal</keyword>
<keyword evidence="3" id="KW-0964">Secreted</keyword>
<dbReference type="InterPro" id="IPR033121">
    <property type="entry name" value="PEPTIDASE_A1"/>
</dbReference>
<evidence type="ECO:0000256" key="1">
    <source>
        <dbReference type="ARBA" id="ARBA00004239"/>
    </source>
</evidence>
<evidence type="ECO:0000256" key="6">
    <source>
        <dbReference type="SAM" id="SignalP"/>
    </source>
</evidence>
<dbReference type="Pfam" id="PF14541">
    <property type="entry name" value="TAXi_C"/>
    <property type="match status" value="1"/>
</dbReference>
<organism evidence="8 9">
    <name type="scientific">Papaver somniferum</name>
    <name type="common">Opium poppy</name>
    <dbReference type="NCBI Taxonomy" id="3469"/>
    <lineage>
        <taxon>Eukaryota</taxon>
        <taxon>Viridiplantae</taxon>
        <taxon>Streptophyta</taxon>
        <taxon>Embryophyta</taxon>
        <taxon>Tracheophyta</taxon>
        <taxon>Spermatophyta</taxon>
        <taxon>Magnoliopsida</taxon>
        <taxon>Ranunculales</taxon>
        <taxon>Papaveraceae</taxon>
        <taxon>Papaveroideae</taxon>
        <taxon>Papaver</taxon>
    </lineage>
</organism>
<evidence type="ECO:0000256" key="5">
    <source>
        <dbReference type="ARBA" id="ARBA00023157"/>
    </source>
</evidence>
<dbReference type="FunFam" id="2.40.70.10:FF:000041">
    <property type="entry name" value="Basic 7S globulin"/>
    <property type="match status" value="1"/>
</dbReference>
<evidence type="ECO:0000313" key="9">
    <source>
        <dbReference type="Proteomes" id="UP000316621"/>
    </source>
</evidence>
<dbReference type="AlphaFoldDB" id="A0A4Y7IY12"/>
<dbReference type="GO" id="GO:0006508">
    <property type="term" value="P:proteolysis"/>
    <property type="evidence" value="ECO:0007669"/>
    <property type="project" value="InterPro"/>
</dbReference>
<dbReference type="InterPro" id="IPR032861">
    <property type="entry name" value="TAXi_N"/>
</dbReference>
<evidence type="ECO:0000256" key="3">
    <source>
        <dbReference type="ARBA" id="ARBA00022525"/>
    </source>
</evidence>
<dbReference type="Gene3D" id="2.40.70.10">
    <property type="entry name" value="Acid Proteases"/>
    <property type="match status" value="2"/>
</dbReference>
<gene>
    <name evidence="8" type="ORF">C5167_020797</name>
</gene>
<dbReference type="FunFam" id="2.40.70.10:FF:000045">
    <property type="entry name" value="Basic 7S globulin"/>
    <property type="match status" value="1"/>
</dbReference>
<dbReference type="SUPFAM" id="SSF50630">
    <property type="entry name" value="Acid proteases"/>
    <property type="match status" value="1"/>
</dbReference>
<feature type="chain" id="PRO_5021428373" description="Peptidase A1 domain-containing protein" evidence="6">
    <location>
        <begin position="28"/>
        <end position="434"/>
    </location>
</feature>